<protein>
    <submittedName>
        <fullName evidence="1">Uncharacterized protein</fullName>
    </submittedName>
</protein>
<organism evidence="1 2">
    <name type="scientific">Pisum sativum</name>
    <name type="common">Garden pea</name>
    <name type="synonym">Lathyrus oleraceus</name>
    <dbReference type="NCBI Taxonomy" id="3888"/>
    <lineage>
        <taxon>Eukaryota</taxon>
        <taxon>Viridiplantae</taxon>
        <taxon>Streptophyta</taxon>
        <taxon>Embryophyta</taxon>
        <taxon>Tracheophyta</taxon>
        <taxon>Spermatophyta</taxon>
        <taxon>Magnoliopsida</taxon>
        <taxon>eudicotyledons</taxon>
        <taxon>Gunneridae</taxon>
        <taxon>Pentapetalae</taxon>
        <taxon>rosids</taxon>
        <taxon>fabids</taxon>
        <taxon>Fabales</taxon>
        <taxon>Fabaceae</taxon>
        <taxon>Papilionoideae</taxon>
        <taxon>50 kb inversion clade</taxon>
        <taxon>NPAAA clade</taxon>
        <taxon>Hologalegina</taxon>
        <taxon>IRL clade</taxon>
        <taxon>Fabeae</taxon>
        <taxon>Lathyrus</taxon>
    </lineage>
</organism>
<accession>A0A9D5B638</accession>
<dbReference type="Gramene" id="Psat02G0313600-T1">
    <property type="protein sequence ID" value="KAI5436897.1"/>
    <property type="gene ID" value="KIW84_023136"/>
</dbReference>
<dbReference type="Proteomes" id="UP001058974">
    <property type="component" value="Chromosome 2"/>
</dbReference>
<name>A0A9D5B638_PEA</name>
<evidence type="ECO:0000313" key="2">
    <source>
        <dbReference type="Proteomes" id="UP001058974"/>
    </source>
</evidence>
<dbReference type="AlphaFoldDB" id="A0A9D5B638"/>
<keyword evidence="2" id="KW-1185">Reference proteome</keyword>
<proteinExistence type="predicted"/>
<sequence length="131" mass="14587">MTIKVIRHESPCTTLRIRALLPQPLNLPRIINLVKLKNSKLHLPMLVLNLLRLGVGLLLTLLGSTAETENKVEGGFLLDVVVSKSAAVFELFAGEDQSLLVRWDSFLILDLCFDIVDGVRRLDLEGDGFPR</sequence>
<evidence type="ECO:0000313" key="1">
    <source>
        <dbReference type="EMBL" id="KAI5436897.1"/>
    </source>
</evidence>
<dbReference type="EMBL" id="JAMSHJ010000002">
    <property type="protein sequence ID" value="KAI5436897.1"/>
    <property type="molecule type" value="Genomic_DNA"/>
</dbReference>
<comment type="caution">
    <text evidence="1">The sequence shown here is derived from an EMBL/GenBank/DDBJ whole genome shotgun (WGS) entry which is preliminary data.</text>
</comment>
<reference evidence="1 2" key="1">
    <citation type="journal article" date="2022" name="Nat. Genet.">
        <title>Improved pea reference genome and pan-genome highlight genomic features and evolutionary characteristics.</title>
        <authorList>
            <person name="Yang T."/>
            <person name="Liu R."/>
            <person name="Luo Y."/>
            <person name="Hu S."/>
            <person name="Wang D."/>
            <person name="Wang C."/>
            <person name="Pandey M.K."/>
            <person name="Ge S."/>
            <person name="Xu Q."/>
            <person name="Li N."/>
            <person name="Li G."/>
            <person name="Huang Y."/>
            <person name="Saxena R.K."/>
            <person name="Ji Y."/>
            <person name="Li M."/>
            <person name="Yan X."/>
            <person name="He Y."/>
            <person name="Liu Y."/>
            <person name="Wang X."/>
            <person name="Xiang C."/>
            <person name="Varshney R.K."/>
            <person name="Ding H."/>
            <person name="Gao S."/>
            <person name="Zong X."/>
        </authorList>
    </citation>
    <scope>NUCLEOTIDE SEQUENCE [LARGE SCALE GENOMIC DNA]</scope>
    <source>
        <strain evidence="1 2">cv. Zhongwan 6</strain>
    </source>
</reference>
<gene>
    <name evidence="1" type="ORF">KIW84_023136</name>
</gene>